<dbReference type="SMART" id="SM00869">
    <property type="entry name" value="Autotransporter"/>
    <property type="match status" value="1"/>
</dbReference>
<dbReference type="GO" id="GO:0019867">
    <property type="term" value="C:outer membrane"/>
    <property type="evidence" value="ECO:0007669"/>
    <property type="project" value="InterPro"/>
</dbReference>
<proteinExistence type="predicted"/>
<name>A0A239GQI1_9PSED</name>
<dbReference type="PANTHER" id="PTHR35037:SF7">
    <property type="entry name" value="AUTOTRANSPORTER"/>
    <property type="match status" value="1"/>
</dbReference>
<dbReference type="Pfam" id="PF03212">
    <property type="entry name" value="Pertactin"/>
    <property type="match status" value="1"/>
</dbReference>
<dbReference type="PROSITE" id="PS51208">
    <property type="entry name" value="AUTOTRANSPORTER"/>
    <property type="match status" value="1"/>
</dbReference>
<dbReference type="Pfam" id="PF03797">
    <property type="entry name" value="Autotransporter"/>
    <property type="match status" value="1"/>
</dbReference>
<evidence type="ECO:0000259" key="3">
    <source>
        <dbReference type="PROSITE" id="PS51208"/>
    </source>
</evidence>
<dbReference type="Proteomes" id="UP000198407">
    <property type="component" value="Unassembled WGS sequence"/>
</dbReference>
<feature type="domain" description="Autotransporter" evidence="3">
    <location>
        <begin position="458"/>
        <end position="727"/>
    </location>
</feature>
<dbReference type="InterPro" id="IPR051551">
    <property type="entry name" value="Autotransporter_adhesion"/>
</dbReference>
<dbReference type="InterPro" id="IPR006315">
    <property type="entry name" value="OM_autotransptr_brl_dom"/>
</dbReference>
<dbReference type="PRINTS" id="PR01484">
    <property type="entry name" value="PRTACTNFAMLY"/>
</dbReference>
<gene>
    <name evidence="4" type="ORF">SAMN05444352_113119</name>
</gene>
<dbReference type="NCBIfam" id="TIGR01414">
    <property type="entry name" value="autotrans_barl"/>
    <property type="match status" value="1"/>
</dbReference>
<dbReference type="AlphaFoldDB" id="A0A239GQI1"/>
<organism evidence="4 5">
    <name type="scientific">Pseudomonas japonica</name>
    <dbReference type="NCBI Taxonomy" id="256466"/>
    <lineage>
        <taxon>Bacteria</taxon>
        <taxon>Pseudomonadati</taxon>
        <taxon>Pseudomonadota</taxon>
        <taxon>Gammaproteobacteria</taxon>
        <taxon>Pseudomonadales</taxon>
        <taxon>Pseudomonadaceae</taxon>
        <taxon>Pseudomonas</taxon>
    </lineage>
</organism>
<accession>A0A239GQI1</accession>
<dbReference type="Gene3D" id="2.40.128.130">
    <property type="entry name" value="Autotransporter beta-domain"/>
    <property type="match status" value="1"/>
</dbReference>
<dbReference type="PANTHER" id="PTHR35037">
    <property type="entry name" value="C-TERMINAL REGION OF AIDA-LIKE PROTEIN"/>
    <property type="match status" value="1"/>
</dbReference>
<dbReference type="RefSeq" id="WP_042123431.1">
    <property type="nucleotide sequence ID" value="NZ_FZOL01000013.1"/>
</dbReference>
<dbReference type="SUPFAM" id="SSF51126">
    <property type="entry name" value="Pectin lyase-like"/>
    <property type="match status" value="1"/>
</dbReference>
<evidence type="ECO:0000313" key="5">
    <source>
        <dbReference type="Proteomes" id="UP000198407"/>
    </source>
</evidence>
<feature type="chain" id="PRO_5011236152" evidence="2">
    <location>
        <begin position="28"/>
        <end position="727"/>
    </location>
</feature>
<dbReference type="InterPro" id="IPR011050">
    <property type="entry name" value="Pectin_lyase_fold/virulence"/>
</dbReference>
<dbReference type="InterPro" id="IPR004899">
    <property type="entry name" value="Pertactin_central"/>
</dbReference>
<dbReference type="EMBL" id="FZOL01000013">
    <property type="protein sequence ID" value="SNS71489.1"/>
    <property type="molecule type" value="Genomic_DNA"/>
</dbReference>
<keyword evidence="5" id="KW-1185">Reference proteome</keyword>
<evidence type="ECO:0000313" key="4">
    <source>
        <dbReference type="EMBL" id="SNS71489.1"/>
    </source>
</evidence>
<protein>
    <submittedName>
        <fullName evidence="4">Outer membrane autotransporter barrel domain-containing protein</fullName>
    </submittedName>
</protein>
<sequence>MTATPRFRMRPLVRVLKLMTFAPLVLLADHAQGREQIIDENTPLKSYRIADGAKLISNGASTLDIRAGLGSMLDLKATTVTATGARAGVTLIGGEARIGGGSLITSERQGLVLGRTGSTGSSAWVDGSTVIGATVGAGVSTYSSLNLQGSQVIGSGDGSLGIELFGGTLNASASQISGASHGLYLRPDDHLPGTTAKVILDGTRVEGRDGAAIVVGSAFTSASGDIEVRNGSTLLGGDGVLIQAQAGSSASVRVDDSHLDGDIVAEEGAALRLVLQNRATLSGQLHNVEHLALNSQAQWNLVADGEVAELAMDGGSIRFGDAQAFHRLTLGNLSGNGHFIMDADFATGQTDFLEITGSASGTHTVLVGSSGADPAVDGQLHLIHAAAGDAAFSLVNGEVDLGTFSYDLVQNGNDWYLDASLKTISPATQSVLSLFNAAPTVWYGELSSLRSRMGELRLNGAQAGGWVRSYGNKYRVDSTSGAAYEQVQHGVSLGADAPLPVGDGQWLVGLMAGHSRSELSLRRGSSGTVDSYYAGAYATWLDQHSGYYFDGVLKFNRLQNASTVMLSDGQRTQGDYASHALGSSLEFGRHLALDDGWFVEPYTQLAALVVEGQTYALDNGLQADGERTRSLLGKVGSSFGRTFELGAGRKVQPYVRLAYAHEFATGNEVRVNDNVFANDLSGSRGEVGAGVAVALVRGLQLHADFDYSHGQAIEQPWGANLGLRYDW</sequence>
<dbReference type="InterPro" id="IPR012332">
    <property type="entry name" value="Autotransporter_pectin_lyase_C"/>
</dbReference>
<feature type="signal peptide" evidence="2">
    <location>
        <begin position="1"/>
        <end position="27"/>
    </location>
</feature>
<dbReference type="InterPro" id="IPR036709">
    <property type="entry name" value="Autotransporte_beta_dom_sf"/>
</dbReference>
<evidence type="ECO:0000256" key="2">
    <source>
        <dbReference type="SAM" id="SignalP"/>
    </source>
</evidence>
<keyword evidence="1 2" id="KW-0732">Signal</keyword>
<dbReference type="SUPFAM" id="SSF103515">
    <property type="entry name" value="Autotransporter"/>
    <property type="match status" value="1"/>
</dbReference>
<evidence type="ECO:0000256" key="1">
    <source>
        <dbReference type="ARBA" id="ARBA00022729"/>
    </source>
</evidence>
<dbReference type="Gene3D" id="2.160.20.20">
    <property type="match status" value="1"/>
</dbReference>
<dbReference type="STRING" id="1215104.GCA_000730585_03749"/>
<dbReference type="InterPro" id="IPR005546">
    <property type="entry name" value="Autotransporte_beta"/>
</dbReference>
<dbReference type="InterPro" id="IPR003991">
    <property type="entry name" value="Pertactin_virulence_factor"/>
</dbReference>
<dbReference type="OrthoDB" id="6056869at2"/>
<reference evidence="5" key="1">
    <citation type="submission" date="2017-06" db="EMBL/GenBank/DDBJ databases">
        <authorList>
            <person name="Varghese N."/>
            <person name="Submissions S."/>
        </authorList>
    </citation>
    <scope>NUCLEOTIDE SEQUENCE [LARGE SCALE GENOMIC DNA]</scope>
    <source>
        <strain evidence="5">DSM 22348</strain>
    </source>
</reference>
<dbReference type="CDD" id="cd01343">
    <property type="entry name" value="PL1_Passenger_AT"/>
    <property type="match status" value="1"/>
</dbReference>